<organism evidence="1 2">
    <name type="scientific">Beauveria bassiana</name>
    <name type="common">White muscardine disease fungus</name>
    <name type="synonym">Tritirachium shiotae</name>
    <dbReference type="NCBI Taxonomy" id="176275"/>
    <lineage>
        <taxon>Eukaryota</taxon>
        <taxon>Fungi</taxon>
        <taxon>Dikarya</taxon>
        <taxon>Ascomycota</taxon>
        <taxon>Pezizomycotina</taxon>
        <taxon>Sordariomycetes</taxon>
        <taxon>Hypocreomycetidae</taxon>
        <taxon>Hypocreales</taxon>
        <taxon>Cordycipitaceae</taxon>
        <taxon>Beauveria</taxon>
    </lineage>
</organism>
<dbReference type="AlphaFoldDB" id="A0A2N6NPT3"/>
<proteinExistence type="predicted"/>
<dbReference type="EMBL" id="MRVG01000004">
    <property type="protein sequence ID" value="PMB69273.1"/>
    <property type="molecule type" value="Genomic_DNA"/>
</dbReference>
<evidence type="ECO:0000313" key="1">
    <source>
        <dbReference type="EMBL" id="PMB69273.1"/>
    </source>
</evidence>
<dbReference type="Proteomes" id="UP000235728">
    <property type="component" value="Unassembled WGS sequence"/>
</dbReference>
<protein>
    <submittedName>
        <fullName evidence="1">Uncharacterized protein</fullName>
    </submittedName>
</protein>
<evidence type="ECO:0000313" key="2">
    <source>
        <dbReference type="Proteomes" id="UP000235728"/>
    </source>
</evidence>
<name>A0A2N6NPT3_BEABA</name>
<sequence>MDIQELLHAEELYFFFRRSNGAAIFAAQTLQGKSRTALDSDSRRLLSKYRLTVRCKVQCQAGDAKRARK</sequence>
<comment type="caution">
    <text evidence="1">The sequence shown here is derived from an EMBL/GenBank/DDBJ whole genome shotgun (WGS) entry which is preliminary data.</text>
</comment>
<reference evidence="1 2" key="1">
    <citation type="journal article" date="2016" name="Appl. Microbiol. Biotechnol.">
        <title>Characterization of T-DNA insertion mutants with decreased virulence in the entomopathogenic fungus Beauveria bassiana JEF-007.</title>
        <authorList>
            <person name="Kim S."/>
            <person name="Lee S.J."/>
            <person name="Nai Y.S."/>
            <person name="Yu J.S."/>
            <person name="Lee M.R."/>
            <person name="Yang Y.T."/>
            <person name="Kim J.S."/>
        </authorList>
    </citation>
    <scope>NUCLEOTIDE SEQUENCE [LARGE SCALE GENOMIC DNA]</scope>
    <source>
        <strain evidence="1 2">JEF-007</strain>
    </source>
</reference>
<gene>
    <name evidence="1" type="ORF">BM221_003912</name>
</gene>
<accession>A0A2N6NPT3</accession>